<sequence length="150" mass="16314">MEVLMNDPRRRSRSRWLLLAGLMVAAVGSAGTVATPALAAVGCDFTMVSLKARNLDKDGGTDYVFLKVDTTWFPAGNNGVAFQLNDVRQASNFGNPTMGYVGSMDVKLVLDKFPANHTVERETFSCTTVTNAVRTFSDNDSIYDLTYSVS</sequence>
<reference evidence="1 2" key="1">
    <citation type="submission" date="2018-03" db="EMBL/GenBank/DDBJ databases">
        <title>Genomic Encyclopedia of Archaeal and Bacterial Type Strains, Phase II (KMG-II): from individual species to whole genera.</title>
        <authorList>
            <person name="Goeker M."/>
        </authorList>
    </citation>
    <scope>NUCLEOTIDE SEQUENCE [LARGE SCALE GENOMIC DNA]</scope>
    <source>
        <strain evidence="1 2">DSM 43146</strain>
    </source>
</reference>
<dbReference type="EMBL" id="PVMZ01000013">
    <property type="protein sequence ID" value="PRX18275.1"/>
    <property type="molecule type" value="Genomic_DNA"/>
</dbReference>
<comment type="caution">
    <text evidence="1">The sequence shown here is derived from an EMBL/GenBank/DDBJ whole genome shotgun (WGS) entry which is preliminary data.</text>
</comment>
<evidence type="ECO:0000313" key="2">
    <source>
        <dbReference type="Proteomes" id="UP000239415"/>
    </source>
</evidence>
<gene>
    <name evidence="1" type="ORF">CLV67_113108</name>
</gene>
<evidence type="ECO:0000313" key="1">
    <source>
        <dbReference type="EMBL" id="PRX18275.1"/>
    </source>
</evidence>
<organism evidence="1 2">
    <name type="scientific">Actinoplanes italicus</name>
    <dbReference type="NCBI Taxonomy" id="113567"/>
    <lineage>
        <taxon>Bacteria</taxon>
        <taxon>Bacillati</taxon>
        <taxon>Actinomycetota</taxon>
        <taxon>Actinomycetes</taxon>
        <taxon>Micromonosporales</taxon>
        <taxon>Micromonosporaceae</taxon>
        <taxon>Actinoplanes</taxon>
    </lineage>
</organism>
<keyword evidence="2" id="KW-1185">Reference proteome</keyword>
<protein>
    <submittedName>
        <fullName evidence="1">Uncharacterized protein</fullName>
    </submittedName>
</protein>
<dbReference type="AlphaFoldDB" id="A0A2T0K5N8"/>
<name>A0A2T0K5N8_9ACTN</name>
<dbReference type="Proteomes" id="UP000239415">
    <property type="component" value="Unassembled WGS sequence"/>
</dbReference>
<accession>A0A2T0K5N8</accession>
<proteinExistence type="predicted"/>